<dbReference type="Pfam" id="PF14574">
    <property type="entry name" value="RACo_C_ter"/>
    <property type="match status" value="1"/>
</dbReference>
<dbReference type="PANTHER" id="PTHR42895">
    <property type="entry name" value="IRON-SULFUR CLUSTER-BINDING PROTEIN-RELATED"/>
    <property type="match status" value="1"/>
</dbReference>
<feature type="domain" description="RACo-like middle region" evidence="3">
    <location>
        <begin position="100"/>
        <end position="260"/>
    </location>
</feature>
<accession>A0A7V2WSE6</accession>
<dbReference type="InterPro" id="IPR027980">
    <property type="entry name" value="RACo_C"/>
</dbReference>
<feature type="domain" description="RACo C-terminal" evidence="1">
    <location>
        <begin position="263"/>
        <end position="298"/>
    </location>
</feature>
<reference evidence="4" key="1">
    <citation type="journal article" date="2020" name="mSystems">
        <title>Genome- and Community-Level Interaction Insights into Carbon Utilization and Element Cycling Functions of Hydrothermarchaeota in Hydrothermal Sediment.</title>
        <authorList>
            <person name="Zhou Z."/>
            <person name="Liu Y."/>
            <person name="Xu W."/>
            <person name="Pan J."/>
            <person name="Luo Z.H."/>
            <person name="Li M."/>
        </authorList>
    </citation>
    <scope>NUCLEOTIDE SEQUENCE [LARGE SCALE GENOMIC DNA]</scope>
    <source>
        <strain evidence="4">HyVt-503</strain>
    </source>
</reference>
<gene>
    <name evidence="4" type="ORF">ENJ63_01690</name>
</gene>
<dbReference type="Pfam" id="PF17651">
    <property type="entry name" value="Raco_middle"/>
    <property type="match status" value="1"/>
</dbReference>
<dbReference type="InterPro" id="IPR041414">
    <property type="entry name" value="Raco-like_middle"/>
</dbReference>
<proteinExistence type="predicted"/>
<evidence type="ECO:0000259" key="1">
    <source>
        <dbReference type="Pfam" id="PF14574"/>
    </source>
</evidence>
<evidence type="ECO:0000259" key="2">
    <source>
        <dbReference type="Pfam" id="PF17650"/>
    </source>
</evidence>
<dbReference type="Proteomes" id="UP000885797">
    <property type="component" value="Unassembled WGS sequence"/>
</dbReference>
<evidence type="ECO:0000259" key="3">
    <source>
        <dbReference type="Pfam" id="PF17651"/>
    </source>
</evidence>
<dbReference type="InterPro" id="IPR043129">
    <property type="entry name" value="ATPase_NBD"/>
</dbReference>
<comment type="caution">
    <text evidence="4">The sequence shown here is derived from an EMBL/GenBank/DDBJ whole genome shotgun (WGS) entry which is preliminary data.</text>
</comment>
<dbReference type="InterPro" id="IPR042259">
    <property type="entry name" value="Raco-like_middle_sf"/>
</dbReference>
<feature type="domain" description="RACo linker region" evidence="2">
    <location>
        <begin position="11"/>
        <end position="73"/>
    </location>
</feature>
<protein>
    <submittedName>
        <fullName evidence="4">DUF4445 domain-containing protein</fullName>
    </submittedName>
</protein>
<dbReference type="InterPro" id="IPR052911">
    <property type="entry name" value="Corrinoid_activation_enz"/>
</dbReference>
<dbReference type="InterPro" id="IPR040506">
    <property type="entry name" value="RACo_linker"/>
</dbReference>
<dbReference type="EMBL" id="DRND01000141">
    <property type="protein sequence ID" value="HFC46574.1"/>
    <property type="molecule type" value="Genomic_DNA"/>
</dbReference>
<feature type="non-terminal residue" evidence="4">
    <location>
        <position position="300"/>
    </location>
</feature>
<dbReference type="SUPFAM" id="SSF53067">
    <property type="entry name" value="Actin-like ATPase domain"/>
    <property type="match status" value="1"/>
</dbReference>
<dbReference type="AlphaFoldDB" id="A0A7V2WSE6"/>
<sequence>MASSISKKSPSIDPVARLEAITLQEPSLNDNRSPEARLREALEGRFQGDEPHVAIPLEPLRELSSLVFSGVLDLDTLVVAKDAGLRVARVGPRGGIEGNLGVAVDLGSTTIVLYLMDLTTGEELARRQYENPQRRHGEDILARILHAAKREGLLELQKEALDTINKGIEDLVTLVGRKSEDIYFASIAGNTTMVHFLLALDPSHICKEPYLPVANRFDLLEARELGLNIHPLGSIYIFPNVGSYFGGDLLAGILASGMHRREEISMLIDVGTNAEVVLGNSMWMVACAGAAGPALEGGIL</sequence>
<dbReference type="Gene3D" id="3.10.20.880">
    <property type="match status" value="1"/>
</dbReference>
<organism evidence="4">
    <name type="scientific">Dissulfuribacter thermophilus</name>
    <dbReference type="NCBI Taxonomy" id="1156395"/>
    <lineage>
        <taxon>Bacteria</taxon>
        <taxon>Pseudomonadati</taxon>
        <taxon>Thermodesulfobacteriota</taxon>
        <taxon>Dissulfuribacteria</taxon>
        <taxon>Dissulfuribacterales</taxon>
        <taxon>Dissulfuribacteraceae</taxon>
        <taxon>Dissulfuribacter</taxon>
    </lineage>
</organism>
<dbReference type="Pfam" id="PF17650">
    <property type="entry name" value="RACo_linker"/>
    <property type="match status" value="1"/>
</dbReference>
<evidence type="ECO:0000313" key="4">
    <source>
        <dbReference type="EMBL" id="HFC46574.1"/>
    </source>
</evidence>
<dbReference type="Gene3D" id="3.30.420.480">
    <property type="entry name" value="Domain of unknown function (DUF4445)"/>
    <property type="match status" value="1"/>
</dbReference>
<name>A0A7V2WSE6_9BACT</name>
<dbReference type="PANTHER" id="PTHR42895:SF2">
    <property type="entry name" value="IRON-SULFUR CLUSTER PROTEIN"/>
    <property type="match status" value="1"/>
</dbReference>